<dbReference type="PANTHER" id="PTHR10869:SF226">
    <property type="entry name" value="PROLYL 4-HYDROXYLASE ALPHA SUBUNIT DOMAIN-CONTAINING PROTEIN"/>
    <property type="match status" value="1"/>
</dbReference>
<dbReference type="Proteomes" id="UP000013827">
    <property type="component" value="Unassembled WGS sequence"/>
</dbReference>
<dbReference type="InterPro" id="IPR006620">
    <property type="entry name" value="Pro_4_hyd_alph"/>
</dbReference>
<dbReference type="EnsemblProtists" id="EOD36078">
    <property type="protein sequence ID" value="EOD36078"/>
    <property type="gene ID" value="EMIHUDRAFT_70930"/>
</dbReference>
<reference evidence="8" key="1">
    <citation type="journal article" date="2013" name="Nature">
        <title>Pan genome of the phytoplankton Emiliania underpins its global distribution.</title>
        <authorList>
            <person name="Read B.A."/>
            <person name="Kegel J."/>
            <person name="Klute M.J."/>
            <person name="Kuo A."/>
            <person name="Lefebvre S.C."/>
            <person name="Maumus F."/>
            <person name="Mayer C."/>
            <person name="Miller J."/>
            <person name="Monier A."/>
            <person name="Salamov A."/>
            <person name="Young J."/>
            <person name="Aguilar M."/>
            <person name="Claverie J.M."/>
            <person name="Frickenhaus S."/>
            <person name="Gonzalez K."/>
            <person name="Herman E.K."/>
            <person name="Lin Y.C."/>
            <person name="Napier J."/>
            <person name="Ogata H."/>
            <person name="Sarno A.F."/>
            <person name="Shmutz J."/>
            <person name="Schroeder D."/>
            <person name="de Vargas C."/>
            <person name="Verret F."/>
            <person name="von Dassow P."/>
            <person name="Valentin K."/>
            <person name="Van de Peer Y."/>
            <person name="Wheeler G."/>
            <person name="Dacks J.B."/>
            <person name="Delwiche C.F."/>
            <person name="Dyhrman S.T."/>
            <person name="Glockner G."/>
            <person name="John U."/>
            <person name="Richards T."/>
            <person name="Worden A.Z."/>
            <person name="Zhang X."/>
            <person name="Grigoriev I.V."/>
            <person name="Allen A.E."/>
            <person name="Bidle K."/>
            <person name="Borodovsky M."/>
            <person name="Bowler C."/>
            <person name="Brownlee C."/>
            <person name="Cock J.M."/>
            <person name="Elias M."/>
            <person name="Gladyshev V.N."/>
            <person name="Groth M."/>
            <person name="Guda C."/>
            <person name="Hadaegh A."/>
            <person name="Iglesias-Rodriguez M.D."/>
            <person name="Jenkins J."/>
            <person name="Jones B.M."/>
            <person name="Lawson T."/>
            <person name="Leese F."/>
            <person name="Lindquist E."/>
            <person name="Lobanov A."/>
            <person name="Lomsadze A."/>
            <person name="Malik S.B."/>
            <person name="Marsh M.E."/>
            <person name="Mackinder L."/>
            <person name="Mock T."/>
            <person name="Mueller-Roeber B."/>
            <person name="Pagarete A."/>
            <person name="Parker M."/>
            <person name="Probert I."/>
            <person name="Quesneville H."/>
            <person name="Raines C."/>
            <person name="Rensing S.A."/>
            <person name="Riano-Pachon D.M."/>
            <person name="Richier S."/>
            <person name="Rokitta S."/>
            <person name="Shiraiwa Y."/>
            <person name="Soanes D.M."/>
            <person name="van der Giezen M."/>
            <person name="Wahlund T.M."/>
            <person name="Williams B."/>
            <person name="Wilson W."/>
            <person name="Wolfe G."/>
            <person name="Wurch L.L."/>
        </authorList>
    </citation>
    <scope>NUCLEOTIDE SEQUENCE</scope>
</reference>
<dbReference type="STRING" id="2903.R1D7V3"/>
<evidence type="ECO:0000256" key="2">
    <source>
        <dbReference type="ARBA" id="ARBA00022723"/>
    </source>
</evidence>
<dbReference type="GO" id="GO:0031418">
    <property type="term" value="F:L-ascorbic acid binding"/>
    <property type="evidence" value="ECO:0007669"/>
    <property type="project" value="InterPro"/>
</dbReference>
<dbReference type="Gene3D" id="2.60.120.620">
    <property type="entry name" value="q2cbj1_9rhob like domain"/>
    <property type="match status" value="1"/>
</dbReference>
<dbReference type="GeneID" id="17253474"/>
<reference evidence="7" key="2">
    <citation type="submission" date="2024-10" db="UniProtKB">
        <authorList>
            <consortium name="EnsemblProtists"/>
        </authorList>
    </citation>
    <scope>IDENTIFICATION</scope>
</reference>
<keyword evidence="2" id="KW-0479">Metal-binding</keyword>
<evidence type="ECO:0000313" key="8">
    <source>
        <dbReference type="Proteomes" id="UP000013827"/>
    </source>
</evidence>
<evidence type="ECO:0000256" key="1">
    <source>
        <dbReference type="ARBA" id="ARBA00001961"/>
    </source>
</evidence>
<dbReference type="RefSeq" id="XP_005788507.1">
    <property type="nucleotide sequence ID" value="XM_005788450.1"/>
</dbReference>
<keyword evidence="5" id="KW-0408">Iron</keyword>
<dbReference type="PANTHER" id="PTHR10869">
    <property type="entry name" value="PROLYL 4-HYDROXYLASE ALPHA SUBUNIT"/>
    <property type="match status" value="1"/>
</dbReference>
<keyword evidence="4" id="KW-0560">Oxidoreductase</keyword>
<dbReference type="InterPro" id="IPR005123">
    <property type="entry name" value="Oxoglu/Fe-dep_dioxygenase_dom"/>
</dbReference>
<dbReference type="AlphaFoldDB" id="A0A0D3I6Y1"/>
<sequence>DRRTSSTATLAGRNWAVDAIRARISYFSGYDDPMLEPLQVVRYHPGEKYEAHHDLFDLCDFPQKPRRHLTFLIYLSDLPEEDGGHTTFPRLNLRIKPTAYTALVFNDVLDSGMDDERTEHAGTAPLRGVKYAINVWIRAPSASRQRGGLFGRLGF</sequence>
<evidence type="ECO:0000256" key="5">
    <source>
        <dbReference type="ARBA" id="ARBA00023004"/>
    </source>
</evidence>
<evidence type="ECO:0000259" key="6">
    <source>
        <dbReference type="PROSITE" id="PS51471"/>
    </source>
</evidence>
<organism evidence="7 8">
    <name type="scientific">Emiliania huxleyi (strain CCMP1516)</name>
    <dbReference type="NCBI Taxonomy" id="280463"/>
    <lineage>
        <taxon>Eukaryota</taxon>
        <taxon>Haptista</taxon>
        <taxon>Haptophyta</taxon>
        <taxon>Prymnesiophyceae</taxon>
        <taxon>Isochrysidales</taxon>
        <taxon>Noelaerhabdaceae</taxon>
        <taxon>Emiliania</taxon>
    </lineage>
</organism>
<dbReference type="KEGG" id="ehx:EMIHUDRAFT_62208"/>
<dbReference type="InterPro" id="IPR045054">
    <property type="entry name" value="P4HA-like"/>
</dbReference>
<keyword evidence="8" id="KW-1185">Reference proteome</keyword>
<dbReference type="eggNOG" id="KOG1591">
    <property type="taxonomic scope" value="Eukaryota"/>
</dbReference>
<comment type="cofactor">
    <cofactor evidence="1">
        <name>L-ascorbate</name>
        <dbReference type="ChEBI" id="CHEBI:38290"/>
    </cofactor>
</comment>
<evidence type="ECO:0000313" key="7">
    <source>
        <dbReference type="EnsemblProtists" id="EOD07016"/>
    </source>
</evidence>
<accession>A0A0D3I6Y1</accession>
<dbReference type="SMART" id="SM00702">
    <property type="entry name" value="P4Hc"/>
    <property type="match status" value="1"/>
</dbReference>
<dbReference type="KEGG" id="ehx:EMIHUDRAFT_70930"/>
<dbReference type="Pfam" id="PF13640">
    <property type="entry name" value="2OG-FeII_Oxy_3"/>
    <property type="match status" value="1"/>
</dbReference>
<dbReference type="RefSeq" id="XP_005759445.1">
    <property type="nucleotide sequence ID" value="XM_005759388.1"/>
</dbReference>
<dbReference type="PROSITE" id="PS51471">
    <property type="entry name" value="FE2OG_OXY"/>
    <property type="match status" value="1"/>
</dbReference>
<evidence type="ECO:0000256" key="3">
    <source>
        <dbReference type="ARBA" id="ARBA00022964"/>
    </source>
</evidence>
<dbReference type="EnsemblProtists" id="EOD07016">
    <property type="protein sequence ID" value="EOD07016"/>
    <property type="gene ID" value="EMIHUDRAFT_62208"/>
</dbReference>
<dbReference type="GO" id="GO:0005506">
    <property type="term" value="F:iron ion binding"/>
    <property type="evidence" value="ECO:0007669"/>
    <property type="project" value="InterPro"/>
</dbReference>
<dbReference type="PaxDb" id="2903-EOD07016"/>
<dbReference type="InterPro" id="IPR044862">
    <property type="entry name" value="Pro_4_hyd_alph_FE2OG_OXY"/>
</dbReference>
<dbReference type="HOGENOM" id="CLU_1700134_0_0_1"/>
<proteinExistence type="predicted"/>
<feature type="domain" description="Fe2OG dioxygenase" evidence="6">
    <location>
        <begin position="34"/>
        <end position="139"/>
    </location>
</feature>
<keyword evidence="3" id="KW-0223">Dioxygenase</keyword>
<dbReference type="GO" id="GO:0004656">
    <property type="term" value="F:procollagen-proline 4-dioxygenase activity"/>
    <property type="evidence" value="ECO:0007669"/>
    <property type="project" value="TreeGrafter"/>
</dbReference>
<evidence type="ECO:0000256" key="4">
    <source>
        <dbReference type="ARBA" id="ARBA00023002"/>
    </source>
</evidence>
<name>A0A0D3I6Y1_EMIH1</name>
<dbReference type="OMA" id="SGMDDER"/>
<dbReference type="GeneID" id="17281349"/>
<protein>
    <recommendedName>
        <fullName evidence="6">Fe2OG dioxygenase domain-containing protein</fullName>
    </recommendedName>
</protein>
<dbReference type="GO" id="GO:0005783">
    <property type="term" value="C:endoplasmic reticulum"/>
    <property type="evidence" value="ECO:0007669"/>
    <property type="project" value="TreeGrafter"/>
</dbReference>